<comment type="caution">
    <text evidence="1">The sequence shown here is derived from an EMBL/GenBank/DDBJ whole genome shotgun (WGS) entry which is preliminary data.</text>
</comment>
<name>A0A0F9ERP5_9ZZZZ</name>
<proteinExistence type="predicted"/>
<gene>
    <name evidence="1" type="ORF">LCGC14_2334040</name>
</gene>
<evidence type="ECO:0000313" key="1">
    <source>
        <dbReference type="EMBL" id="KKL47585.1"/>
    </source>
</evidence>
<reference evidence="1" key="1">
    <citation type="journal article" date="2015" name="Nature">
        <title>Complex archaea that bridge the gap between prokaryotes and eukaryotes.</title>
        <authorList>
            <person name="Spang A."/>
            <person name="Saw J.H."/>
            <person name="Jorgensen S.L."/>
            <person name="Zaremba-Niedzwiedzka K."/>
            <person name="Martijn J."/>
            <person name="Lind A.E."/>
            <person name="van Eijk R."/>
            <person name="Schleper C."/>
            <person name="Guy L."/>
            <person name="Ettema T.J."/>
        </authorList>
    </citation>
    <scope>NUCLEOTIDE SEQUENCE</scope>
</reference>
<organism evidence="1">
    <name type="scientific">marine sediment metagenome</name>
    <dbReference type="NCBI Taxonomy" id="412755"/>
    <lineage>
        <taxon>unclassified sequences</taxon>
        <taxon>metagenomes</taxon>
        <taxon>ecological metagenomes</taxon>
    </lineage>
</organism>
<sequence>MDRLEQAKCPPSPTGVHHWMIPMLGAQPVGRCKYCGTDRTFNNTGSRWDYGEKQAITARQTTVNTSTYDRYYAW</sequence>
<protein>
    <submittedName>
        <fullName evidence="1">Uncharacterized protein</fullName>
    </submittedName>
</protein>
<accession>A0A0F9ERP5</accession>
<dbReference type="AlphaFoldDB" id="A0A0F9ERP5"/>
<dbReference type="EMBL" id="LAZR01033613">
    <property type="protein sequence ID" value="KKL47585.1"/>
    <property type="molecule type" value="Genomic_DNA"/>
</dbReference>